<gene>
    <name evidence="1" type="ORF">HCN56_03035</name>
</gene>
<name>A0A7X6CXT6_9ACTN</name>
<evidence type="ECO:0008006" key="3">
    <source>
        <dbReference type="Google" id="ProtNLM"/>
    </source>
</evidence>
<organism evidence="1 2">
    <name type="scientific">Streptomyces lonarensis</name>
    <dbReference type="NCBI Taxonomy" id="700599"/>
    <lineage>
        <taxon>Bacteria</taxon>
        <taxon>Bacillati</taxon>
        <taxon>Actinomycetota</taxon>
        <taxon>Actinomycetes</taxon>
        <taxon>Kitasatosporales</taxon>
        <taxon>Streptomycetaceae</taxon>
        <taxon>Streptomyces</taxon>
    </lineage>
</organism>
<dbReference type="Gene3D" id="2.170.16.10">
    <property type="entry name" value="Hedgehog/Intein (Hint) domain"/>
    <property type="match status" value="1"/>
</dbReference>
<reference evidence="1 2" key="1">
    <citation type="submission" date="2020-03" db="EMBL/GenBank/DDBJ databases">
        <title>Draft genome of Streptomyces sp. ventii, isolated from the Axial Seamount in the Pacific Ocean, and resequencing of the two type strains Streptomyces lonarensis strain NCL 716 and Streptomyces bohaiensis strain 11A07.</title>
        <authorList>
            <person name="Loughran R.M."/>
            <person name="Pfannmuller K.M."/>
            <person name="Wasson B.J."/>
            <person name="Deadmond M.C."/>
            <person name="Paddock B.E."/>
            <person name="Koyack M.J."/>
            <person name="Gallegos D.A."/>
            <person name="Mitchell E.A."/>
            <person name="Ushijima B."/>
            <person name="Saw J.H."/>
            <person name="Mcphail K.L."/>
            <person name="Videau P."/>
        </authorList>
    </citation>
    <scope>NUCLEOTIDE SEQUENCE [LARGE SCALE GENOMIC DNA]</scope>
    <source>
        <strain evidence="1 2">NCL716</strain>
    </source>
</reference>
<sequence length="90" mass="9949">MDRSSKPFEDVQITALTHRTTTATVHNLTVKNLHTYYVLAGATPGLVHNCNGVSVYRMPKFDDMAHALERGPNPASLQYSDASVYLGKAW</sequence>
<comment type="caution">
    <text evidence="1">The sequence shown here is derived from an EMBL/GenBank/DDBJ whole genome shotgun (WGS) entry which is preliminary data.</text>
</comment>
<dbReference type="EMBL" id="JAAVJD010000010">
    <property type="protein sequence ID" value="NJQ04581.1"/>
    <property type="molecule type" value="Genomic_DNA"/>
</dbReference>
<dbReference type="AlphaFoldDB" id="A0A7X6CXT6"/>
<proteinExistence type="predicted"/>
<dbReference type="InterPro" id="IPR030934">
    <property type="entry name" value="Intein_C"/>
</dbReference>
<protein>
    <recommendedName>
        <fullName evidence="3">Intein C-terminal splicing domain-containing protein</fullName>
    </recommendedName>
</protein>
<keyword evidence="2" id="KW-1185">Reference proteome</keyword>
<dbReference type="Proteomes" id="UP000578686">
    <property type="component" value="Unassembled WGS sequence"/>
</dbReference>
<dbReference type="RefSeq" id="WP_167967886.1">
    <property type="nucleotide sequence ID" value="NZ_BHZG01000001.1"/>
</dbReference>
<evidence type="ECO:0000313" key="2">
    <source>
        <dbReference type="Proteomes" id="UP000578686"/>
    </source>
</evidence>
<dbReference type="NCBIfam" id="TIGR01443">
    <property type="entry name" value="intein_Cterm"/>
    <property type="match status" value="1"/>
</dbReference>
<accession>A0A7X6CXT6</accession>
<evidence type="ECO:0000313" key="1">
    <source>
        <dbReference type="EMBL" id="NJQ04581.1"/>
    </source>
</evidence>